<keyword evidence="2" id="KW-0349">Heme</keyword>
<dbReference type="Proteomes" id="UP000182334">
    <property type="component" value="Chromosome VI"/>
</dbReference>
<dbReference type="Gene3D" id="3.10.120.10">
    <property type="entry name" value="Cytochrome b5-like heme/steroid binding domain"/>
    <property type="match status" value="1"/>
</dbReference>
<reference evidence="10 11" key="1">
    <citation type="submission" date="2016-10" db="EMBL/GenBank/DDBJ databases">
        <authorList>
            <person name="de Groot N.N."/>
        </authorList>
    </citation>
    <scope>NUCLEOTIDE SEQUENCE [LARGE SCALE GENOMIC DNA]</scope>
    <source>
        <strain evidence="10 11">CBS 141442</strain>
    </source>
</reference>
<keyword evidence="5" id="KW-0408">Iron</keyword>
<dbReference type="GO" id="GO:0016020">
    <property type="term" value="C:membrane"/>
    <property type="evidence" value="ECO:0007669"/>
    <property type="project" value="UniProtKB-SubCell"/>
</dbReference>
<feature type="transmembrane region" description="Helical" evidence="8">
    <location>
        <begin position="122"/>
        <end position="142"/>
    </location>
</feature>
<comment type="subcellular location">
    <subcellularLocation>
        <location evidence="1">Membrane</location>
    </subcellularLocation>
</comment>
<dbReference type="InterPro" id="IPR001199">
    <property type="entry name" value="Cyt_B5-like_heme/steroid-bd"/>
</dbReference>
<dbReference type="EMBL" id="LT635761">
    <property type="protein sequence ID" value="SGZ57642.1"/>
    <property type="molecule type" value="Genomic_DNA"/>
</dbReference>
<keyword evidence="3 8" id="KW-0812">Transmembrane</keyword>
<dbReference type="PRINTS" id="PR00363">
    <property type="entry name" value="CYTOCHROMEB5"/>
</dbReference>
<evidence type="ECO:0000259" key="9">
    <source>
        <dbReference type="PROSITE" id="PS50255"/>
    </source>
</evidence>
<evidence type="ECO:0000256" key="4">
    <source>
        <dbReference type="ARBA" id="ARBA00022723"/>
    </source>
</evidence>
<dbReference type="AlphaFoldDB" id="A0A1L0C4C6"/>
<evidence type="ECO:0000256" key="8">
    <source>
        <dbReference type="SAM" id="Phobius"/>
    </source>
</evidence>
<name>A0A1L0C4C6_9ASCO</name>
<dbReference type="Pfam" id="PF00173">
    <property type="entry name" value="Cyt-b5"/>
    <property type="match status" value="1"/>
</dbReference>
<dbReference type="OrthoDB" id="260519at2759"/>
<evidence type="ECO:0000313" key="11">
    <source>
        <dbReference type="Proteomes" id="UP000182334"/>
    </source>
</evidence>
<keyword evidence="4" id="KW-0479">Metal-binding</keyword>
<dbReference type="STRING" id="45354.A0A1L0C4C6"/>
<evidence type="ECO:0000256" key="6">
    <source>
        <dbReference type="ARBA" id="ARBA00023136"/>
    </source>
</evidence>
<dbReference type="GO" id="GO:0046872">
    <property type="term" value="F:metal ion binding"/>
    <property type="evidence" value="ECO:0007669"/>
    <property type="project" value="UniProtKB-KW"/>
</dbReference>
<organism evidence="10 11">
    <name type="scientific">Sungouiella intermedia</name>
    <dbReference type="NCBI Taxonomy" id="45354"/>
    <lineage>
        <taxon>Eukaryota</taxon>
        <taxon>Fungi</taxon>
        <taxon>Dikarya</taxon>
        <taxon>Ascomycota</taxon>
        <taxon>Saccharomycotina</taxon>
        <taxon>Pichiomycetes</taxon>
        <taxon>Metschnikowiaceae</taxon>
        <taxon>Sungouiella</taxon>
    </lineage>
</organism>
<dbReference type="PROSITE" id="PS50255">
    <property type="entry name" value="CYTOCHROME_B5_2"/>
    <property type="match status" value="1"/>
</dbReference>
<dbReference type="InterPro" id="IPR050668">
    <property type="entry name" value="Cytochrome_b5"/>
</dbReference>
<evidence type="ECO:0000313" key="10">
    <source>
        <dbReference type="EMBL" id="SGZ57642.1"/>
    </source>
</evidence>
<evidence type="ECO:0000256" key="5">
    <source>
        <dbReference type="ARBA" id="ARBA00023004"/>
    </source>
</evidence>
<comment type="similarity">
    <text evidence="7">Belongs to the cytochrome b5 family.</text>
</comment>
<keyword evidence="6 8" id="KW-0472">Membrane</keyword>
<dbReference type="InterPro" id="IPR036400">
    <property type="entry name" value="Cyt_B5-like_heme/steroid_sf"/>
</dbReference>
<dbReference type="PANTHER" id="PTHR19359">
    <property type="entry name" value="CYTOCHROME B5"/>
    <property type="match status" value="1"/>
</dbReference>
<evidence type="ECO:0000256" key="2">
    <source>
        <dbReference type="ARBA" id="ARBA00022617"/>
    </source>
</evidence>
<evidence type="ECO:0000256" key="7">
    <source>
        <dbReference type="ARBA" id="ARBA00038168"/>
    </source>
</evidence>
<evidence type="ECO:0000256" key="1">
    <source>
        <dbReference type="ARBA" id="ARBA00004370"/>
    </source>
</evidence>
<feature type="domain" description="Cytochrome b5 heme-binding" evidence="9">
    <location>
        <begin position="7"/>
        <end position="83"/>
    </location>
</feature>
<dbReference type="GO" id="GO:0020037">
    <property type="term" value="F:heme binding"/>
    <property type="evidence" value="ECO:0007669"/>
    <property type="project" value="TreeGrafter"/>
</dbReference>
<dbReference type="PANTHER" id="PTHR19359:SF95">
    <property type="entry name" value="CYTOCHROME B5 TYPE B"/>
    <property type="match status" value="1"/>
</dbReference>
<evidence type="ECO:0000256" key="3">
    <source>
        <dbReference type="ARBA" id="ARBA00022692"/>
    </source>
</evidence>
<dbReference type="FunFam" id="3.10.120.10:FF:000002">
    <property type="entry name" value="Cytochrome b5 type B"/>
    <property type="match status" value="1"/>
</dbReference>
<keyword evidence="11" id="KW-1185">Reference proteome</keyword>
<proteinExistence type="inferred from homology"/>
<accession>A0A1L0C4C6</accession>
<protein>
    <submittedName>
        <fullName evidence="10">CIC11C00000005799</fullName>
    </submittedName>
</protein>
<dbReference type="SMART" id="SM01117">
    <property type="entry name" value="Cyt-b5"/>
    <property type="match status" value="1"/>
</dbReference>
<keyword evidence="8" id="KW-1133">Transmembrane helix</keyword>
<gene>
    <name evidence="10" type="ORF">SAMEA4029010_CIC11G00000005799</name>
</gene>
<sequence length="152" mass="17299">MANKPLVRTISADEVRSHASPDDLWMVVYNKVYDVSKFATLHPGGVEVLVDCGGVDATEAFEDVGHSQDAFDMLLPYLVGELPSNERKKYAHLLETKTEKEKPKRKVIKKSPRQNDRFRRRMLVSALVTLAIFSLLVVVVLQKLQWLKLTTY</sequence>
<dbReference type="SUPFAM" id="SSF55856">
    <property type="entry name" value="Cytochrome b5-like heme/steroid binding domain"/>
    <property type="match status" value="1"/>
</dbReference>